<keyword evidence="2" id="KW-1185">Reference proteome</keyword>
<gene>
    <name evidence="1" type="ORF">Ddye_008506</name>
</gene>
<sequence length="104" mass="12381">MDNLGDKKEMDQLIYVSGRLIQVYLEHYVLKTPCTTSSQTRQGIRNRNAQERFQLFDETVSRYFDVMLDILYEMSKVMIKSLDPEFRSTPLEILSDSRYMSHFK</sequence>
<accession>A0AAD9X9U0</accession>
<evidence type="ECO:0000313" key="2">
    <source>
        <dbReference type="Proteomes" id="UP001280121"/>
    </source>
</evidence>
<dbReference type="AlphaFoldDB" id="A0AAD9X9U0"/>
<reference evidence="1" key="1">
    <citation type="journal article" date="2023" name="Plant J.">
        <title>Genome sequences and population genomics provide insights into the demographic history, inbreeding, and mutation load of two 'living fossil' tree species of Dipteronia.</title>
        <authorList>
            <person name="Feng Y."/>
            <person name="Comes H.P."/>
            <person name="Chen J."/>
            <person name="Zhu S."/>
            <person name="Lu R."/>
            <person name="Zhang X."/>
            <person name="Li P."/>
            <person name="Qiu J."/>
            <person name="Olsen K.M."/>
            <person name="Qiu Y."/>
        </authorList>
    </citation>
    <scope>NUCLEOTIDE SEQUENCE</scope>
    <source>
        <strain evidence="1">KIB01</strain>
    </source>
</reference>
<comment type="caution">
    <text evidence="1">The sequence shown here is derived from an EMBL/GenBank/DDBJ whole genome shotgun (WGS) entry which is preliminary data.</text>
</comment>
<proteinExistence type="predicted"/>
<dbReference type="EMBL" id="JANJYI010000003">
    <property type="protein sequence ID" value="KAK2655454.1"/>
    <property type="molecule type" value="Genomic_DNA"/>
</dbReference>
<protein>
    <submittedName>
        <fullName evidence="1">Uncharacterized protein</fullName>
    </submittedName>
</protein>
<dbReference type="Proteomes" id="UP001280121">
    <property type="component" value="Unassembled WGS sequence"/>
</dbReference>
<name>A0AAD9X9U0_9ROSI</name>
<feature type="non-terminal residue" evidence="1">
    <location>
        <position position="1"/>
    </location>
</feature>
<evidence type="ECO:0000313" key="1">
    <source>
        <dbReference type="EMBL" id="KAK2655454.1"/>
    </source>
</evidence>
<organism evidence="1 2">
    <name type="scientific">Dipteronia dyeriana</name>
    <dbReference type="NCBI Taxonomy" id="168575"/>
    <lineage>
        <taxon>Eukaryota</taxon>
        <taxon>Viridiplantae</taxon>
        <taxon>Streptophyta</taxon>
        <taxon>Embryophyta</taxon>
        <taxon>Tracheophyta</taxon>
        <taxon>Spermatophyta</taxon>
        <taxon>Magnoliopsida</taxon>
        <taxon>eudicotyledons</taxon>
        <taxon>Gunneridae</taxon>
        <taxon>Pentapetalae</taxon>
        <taxon>rosids</taxon>
        <taxon>malvids</taxon>
        <taxon>Sapindales</taxon>
        <taxon>Sapindaceae</taxon>
        <taxon>Hippocastanoideae</taxon>
        <taxon>Acereae</taxon>
        <taxon>Dipteronia</taxon>
    </lineage>
</organism>